<comment type="similarity">
    <text evidence="3 13">Belongs to the very long-chain fatty acids dehydratase HACD family.</text>
</comment>
<comment type="function">
    <text evidence="13">Catalyzes the third of the four reactions of the long-chain fatty acids elongation cycle. This endoplasmic reticulum-bound enzymatic process, allows the addition of two carbons to the chain of long- and very long-chain fatty acids/VLCFAs per cycle. This enzyme catalyzes the dehydration of the 3-hydroxyacyl-CoA intermediate into trans-2,3-enoyl-CoA, within each cycle of fatty acid elongation. Thereby, it participates to the production of VLCFAs of different chain lengths that are involved in multiple biological processes as precursors of membrane lipids and lipid mediators.</text>
</comment>
<evidence type="ECO:0000256" key="13">
    <source>
        <dbReference type="RuleBase" id="RU363109"/>
    </source>
</evidence>
<dbReference type="AlphaFoldDB" id="A0A1L9TNM5"/>
<dbReference type="EMBL" id="KV878584">
    <property type="protein sequence ID" value="OJJ61008.1"/>
    <property type="molecule type" value="Genomic_DNA"/>
</dbReference>
<feature type="transmembrane region" description="Helical" evidence="13">
    <location>
        <begin position="47"/>
        <end position="66"/>
    </location>
</feature>
<evidence type="ECO:0000256" key="3">
    <source>
        <dbReference type="ARBA" id="ARBA00007811"/>
    </source>
</evidence>
<dbReference type="RefSeq" id="XP_040704814.1">
    <property type="nucleotide sequence ID" value="XM_040841734.1"/>
</dbReference>
<dbReference type="GO" id="GO:0042761">
    <property type="term" value="P:very long-chain fatty acid biosynthetic process"/>
    <property type="evidence" value="ECO:0007669"/>
    <property type="project" value="TreeGrafter"/>
</dbReference>
<accession>A0A1L9TNM5</accession>
<comment type="subcellular location">
    <subcellularLocation>
        <location evidence="13">Endoplasmic reticulum membrane</location>
        <topology evidence="13">Multi-pass membrane protein</topology>
    </subcellularLocation>
    <subcellularLocation>
        <location evidence="1">Membrane</location>
        <topology evidence="1">Multi-pass membrane protein</topology>
    </subcellularLocation>
</comment>
<dbReference type="PANTHER" id="PTHR11035:SF24">
    <property type="entry name" value="VERY-LONG-CHAIN (3R)-3-HYDROXYACYL-COA DEHYDRATASE"/>
    <property type="match status" value="1"/>
</dbReference>
<keyword evidence="5 13" id="KW-0444">Lipid biosynthesis</keyword>
<dbReference type="GO" id="GO:0005789">
    <property type="term" value="C:endoplasmic reticulum membrane"/>
    <property type="evidence" value="ECO:0007669"/>
    <property type="project" value="UniProtKB-SubCell"/>
</dbReference>
<dbReference type="EC" id="4.2.1.134" evidence="4 13"/>
<evidence type="ECO:0000256" key="6">
    <source>
        <dbReference type="ARBA" id="ARBA00022692"/>
    </source>
</evidence>
<comment type="pathway">
    <text evidence="2 13">Lipid metabolism; fatty acid biosynthesis.</text>
</comment>
<gene>
    <name evidence="14" type="ORF">ASPSYDRAFT_147609</name>
</gene>
<comment type="catalytic activity">
    <reaction evidence="13">
        <text>a very-long-chain (3R)-3-hydroxyacyl-CoA = a very-long-chain (2E)-enoyl-CoA + H2O</text>
        <dbReference type="Rhea" id="RHEA:45812"/>
        <dbReference type="ChEBI" id="CHEBI:15377"/>
        <dbReference type="ChEBI" id="CHEBI:83728"/>
        <dbReference type="ChEBI" id="CHEBI:85440"/>
        <dbReference type="EC" id="4.2.1.134"/>
    </reaction>
</comment>
<dbReference type="GO" id="GO:0030497">
    <property type="term" value="P:fatty acid elongation"/>
    <property type="evidence" value="ECO:0007669"/>
    <property type="project" value="TreeGrafter"/>
</dbReference>
<keyword evidence="6 13" id="KW-0812">Transmembrane</keyword>
<evidence type="ECO:0000256" key="8">
    <source>
        <dbReference type="ARBA" id="ARBA00022989"/>
    </source>
</evidence>
<dbReference type="GO" id="GO:0030148">
    <property type="term" value="P:sphingolipid biosynthetic process"/>
    <property type="evidence" value="ECO:0007669"/>
    <property type="project" value="TreeGrafter"/>
</dbReference>
<feature type="transmembrane region" description="Helical" evidence="13">
    <location>
        <begin position="115"/>
        <end position="133"/>
    </location>
</feature>
<evidence type="ECO:0000256" key="11">
    <source>
        <dbReference type="ARBA" id="ARBA00023160"/>
    </source>
</evidence>
<evidence type="ECO:0000256" key="4">
    <source>
        <dbReference type="ARBA" id="ARBA00013122"/>
    </source>
</evidence>
<evidence type="ECO:0000313" key="15">
    <source>
        <dbReference type="Proteomes" id="UP000184356"/>
    </source>
</evidence>
<dbReference type="UniPathway" id="UPA00094"/>
<keyword evidence="9 13" id="KW-0443">Lipid metabolism</keyword>
<feature type="transmembrane region" description="Helical" evidence="13">
    <location>
        <begin position="12"/>
        <end position="35"/>
    </location>
</feature>
<dbReference type="InterPro" id="IPR007482">
    <property type="entry name" value="Tyr_Pase-like_PTPLA"/>
</dbReference>
<feature type="transmembrane region" description="Helical" evidence="13">
    <location>
        <begin position="87"/>
        <end position="109"/>
    </location>
</feature>
<dbReference type="GeneID" id="63757807"/>
<evidence type="ECO:0000256" key="1">
    <source>
        <dbReference type="ARBA" id="ARBA00004141"/>
    </source>
</evidence>
<keyword evidence="13" id="KW-0256">Endoplasmic reticulum</keyword>
<organism evidence="14 15">
    <name type="scientific">Aspergillus sydowii CBS 593.65</name>
    <dbReference type="NCBI Taxonomy" id="1036612"/>
    <lineage>
        <taxon>Eukaryota</taxon>
        <taxon>Fungi</taxon>
        <taxon>Dikarya</taxon>
        <taxon>Ascomycota</taxon>
        <taxon>Pezizomycotina</taxon>
        <taxon>Eurotiomycetes</taxon>
        <taxon>Eurotiomycetidae</taxon>
        <taxon>Eurotiales</taxon>
        <taxon>Aspergillaceae</taxon>
        <taxon>Aspergillus</taxon>
        <taxon>Aspergillus subgen. Nidulantes</taxon>
    </lineage>
</organism>
<dbReference type="GO" id="GO:0102158">
    <property type="term" value="F:very-long-chain (3R)-3-hydroxyacyl-CoA dehydratase activity"/>
    <property type="evidence" value="ECO:0007669"/>
    <property type="project" value="UniProtKB-EC"/>
</dbReference>
<feature type="transmembrane region" description="Helical" evidence="13">
    <location>
        <begin position="166"/>
        <end position="190"/>
    </location>
</feature>
<evidence type="ECO:0000256" key="5">
    <source>
        <dbReference type="ARBA" id="ARBA00022516"/>
    </source>
</evidence>
<protein>
    <recommendedName>
        <fullName evidence="4 13">Very-long-chain (3R)-3-hydroxyacyl-CoA dehydratase</fullName>
        <ecNumber evidence="4 13">4.2.1.134</ecNumber>
    </recommendedName>
</protein>
<keyword evidence="8 13" id="KW-1133">Transmembrane helix</keyword>
<keyword evidence="10 13" id="KW-0472">Membrane</keyword>
<dbReference type="STRING" id="1036612.A0A1L9TNM5"/>
<dbReference type="Proteomes" id="UP000184356">
    <property type="component" value="Unassembled WGS sequence"/>
</dbReference>
<dbReference type="VEuPathDB" id="FungiDB:ASPSYDRAFT_147609"/>
<keyword evidence="11 13" id="KW-0275">Fatty acid biosynthesis</keyword>
<sequence length="200" mass="22556">MPSAQSPAVKGYLVLYNSINAFLWLRILLTILTSYSDPALYTTLEPQARWVQTLAVVEILHAATGITRSPVFTTFTQIFARSVQVWAINYAFPSVTAVSTAYPAMLFAWSSADAVRYSYFAVMLAGFPVPGGLKWLRYSLFIALYPIGIATEWWLMYQATTVTTNWLVAGIFYFFLGLYAPGSVMMYSYMLKQRRKTLAQ</sequence>
<name>A0A1L9TNM5_9EURO</name>
<evidence type="ECO:0000256" key="10">
    <source>
        <dbReference type="ARBA" id="ARBA00023136"/>
    </source>
</evidence>
<evidence type="ECO:0000256" key="2">
    <source>
        <dbReference type="ARBA" id="ARBA00005194"/>
    </source>
</evidence>
<feature type="transmembrane region" description="Helical" evidence="13">
    <location>
        <begin position="140"/>
        <end position="160"/>
    </location>
</feature>
<evidence type="ECO:0000313" key="14">
    <source>
        <dbReference type="EMBL" id="OJJ61008.1"/>
    </source>
</evidence>
<reference evidence="15" key="1">
    <citation type="journal article" date="2017" name="Genome Biol.">
        <title>Comparative genomics reveals high biological diversity and specific adaptations in the industrially and medically important fungal genus Aspergillus.</title>
        <authorList>
            <person name="de Vries R.P."/>
            <person name="Riley R."/>
            <person name="Wiebenga A."/>
            <person name="Aguilar-Osorio G."/>
            <person name="Amillis S."/>
            <person name="Uchima C.A."/>
            <person name="Anderluh G."/>
            <person name="Asadollahi M."/>
            <person name="Askin M."/>
            <person name="Barry K."/>
            <person name="Battaglia E."/>
            <person name="Bayram O."/>
            <person name="Benocci T."/>
            <person name="Braus-Stromeyer S.A."/>
            <person name="Caldana C."/>
            <person name="Canovas D."/>
            <person name="Cerqueira G.C."/>
            <person name="Chen F."/>
            <person name="Chen W."/>
            <person name="Choi C."/>
            <person name="Clum A."/>
            <person name="Dos Santos R.A."/>
            <person name="Damasio A.R."/>
            <person name="Diallinas G."/>
            <person name="Emri T."/>
            <person name="Fekete E."/>
            <person name="Flipphi M."/>
            <person name="Freyberg S."/>
            <person name="Gallo A."/>
            <person name="Gournas C."/>
            <person name="Habgood R."/>
            <person name="Hainaut M."/>
            <person name="Harispe M.L."/>
            <person name="Henrissat B."/>
            <person name="Hilden K.S."/>
            <person name="Hope R."/>
            <person name="Hossain A."/>
            <person name="Karabika E."/>
            <person name="Karaffa L."/>
            <person name="Karanyi Z."/>
            <person name="Krasevec N."/>
            <person name="Kuo A."/>
            <person name="Kusch H."/>
            <person name="LaButti K."/>
            <person name="Lagendijk E.L."/>
            <person name="Lapidus A."/>
            <person name="Levasseur A."/>
            <person name="Lindquist E."/>
            <person name="Lipzen A."/>
            <person name="Logrieco A.F."/>
            <person name="MacCabe A."/>
            <person name="Maekelae M.R."/>
            <person name="Malavazi I."/>
            <person name="Melin P."/>
            <person name="Meyer V."/>
            <person name="Mielnichuk N."/>
            <person name="Miskei M."/>
            <person name="Molnar A.P."/>
            <person name="Mule G."/>
            <person name="Ngan C.Y."/>
            <person name="Orejas M."/>
            <person name="Orosz E."/>
            <person name="Ouedraogo J.P."/>
            <person name="Overkamp K.M."/>
            <person name="Park H.-S."/>
            <person name="Perrone G."/>
            <person name="Piumi F."/>
            <person name="Punt P.J."/>
            <person name="Ram A.F."/>
            <person name="Ramon A."/>
            <person name="Rauscher S."/>
            <person name="Record E."/>
            <person name="Riano-Pachon D.M."/>
            <person name="Robert V."/>
            <person name="Roehrig J."/>
            <person name="Ruller R."/>
            <person name="Salamov A."/>
            <person name="Salih N.S."/>
            <person name="Samson R.A."/>
            <person name="Sandor E."/>
            <person name="Sanguinetti M."/>
            <person name="Schuetze T."/>
            <person name="Sepcic K."/>
            <person name="Shelest E."/>
            <person name="Sherlock G."/>
            <person name="Sophianopoulou V."/>
            <person name="Squina F.M."/>
            <person name="Sun H."/>
            <person name="Susca A."/>
            <person name="Todd R.B."/>
            <person name="Tsang A."/>
            <person name="Unkles S.E."/>
            <person name="van de Wiele N."/>
            <person name="van Rossen-Uffink D."/>
            <person name="Oliveira J.V."/>
            <person name="Vesth T.C."/>
            <person name="Visser J."/>
            <person name="Yu J.-H."/>
            <person name="Zhou M."/>
            <person name="Andersen M.R."/>
            <person name="Archer D.B."/>
            <person name="Baker S.E."/>
            <person name="Benoit I."/>
            <person name="Brakhage A.A."/>
            <person name="Braus G.H."/>
            <person name="Fischer R."/>
            <person name="Frisvad J.C."/>
            <person name="Goldman G.H."/>
            <person name="Houbraken J."/>
            <person name="Oakley B."/>
            <person name="Pocsi I."/>
            <person name="Scazzocchio C."/>
            <person name="Seiboth B."/>
            <person name="vanKuyk P.A."/>
            <person name="Wortman J."/>
            <person name="Dyer P.S."/>
            <person name="Grigoriev I.V."/>
        </authorList>
    </citation>
    <scope>NUCLEOTIDE SEQUENCE [LARGE SCALE GENOMIC DNA]</scope>
    <source>
        <strain evidence="15">CBS 593.65</strain>
    </source>
</reference>
<dbReference type="PANTHER" id="PTHR11035">
    <property type="entry name" value="VERY-LONG-CHAIN (3R)-3-HYDROXYACYL-COA DEHYDRATASE"/>
    <property type="match status" value="1"/>
</dbReference>
<evidence type="ECO:0000256" key="7">
    <source>
        <dbReference type="ARBA" id="ARBA00022832"/>
    </source>
</evidence>
<dbReference type="Pfam" id="PF04387">
    <property type="entry name" value="PTPLA"/>
    <property type="match status" value="1"/>
</dbReference>
<keyword evidence="7 13" id="KW-0276">Fatty acid metabolism</keyword>
<evidence type="ECO:0000256" key="12">
    <source>
        <dbReference type="ARBA" id="ARBA00023239"/>
    </source>
</evidence>
<keyword evidence="12 13" id="KW-0456">Lyase</keyword>
<evidence type="ECO:0000256" key="9">
    <source>
        <dbReference type="ARBA" id="ARBA00023098"/>
    </source>
</evidence>
<dbReference type="OrthoDB" id="46988at2759"/>
<proteinExistence type="inferred from homology"/>
<keyword evidence="15" id="KW-1185">Reference proteome</keyword>